<dbReference type="InterPro" id="IPR036457">
    <property type="entry name" value="PPM-type-like_dom_sf"/>
</dbReference>
<dbReference type="AlphaFoldDB" id="A0A5K1VAP6"/>
<dbReference type="EMBL" id="BDEQ01000001">
    <property type="protein sequence ID" value="GAT96478.1"/>
    <property type="molecule type" value="Genomic_DNA"/>
</dbReference>
<evidence type="ECO:0000256" key="5">
    <source>
        <dbReference type="ARBA" id="ARBA00022912"/>
    </source>
</evidence>
<evidence type="ECO:0000313" key="8">
    <source>
        <dbReference type="EMBL" id="GAT96478.1"/>
    </source>
</evidence>
<dbReference type="Pfam" id="PF00481">
    <property type="entry name" value="PP2C"/>
    <property type="match status" value="2"/>
</dbReference>
<dbReference type="InterPro" id="IPR032675">
    <property type="entry name" value="LRR_dom_sf"/>
</dbReference>
<evidence type="ECO:0000256" key="3">
    <source>
        <dbReference type="ARBA" id="ARBA00022737"/>
    </source>
</evidence>
<dbReference type="VEuPathDB" id="AmoebaDB:KM1_008440"/>
<evidence type="ECO:0000259" key="7">
    <source>
        <dbReference type="PROSITE" id="PS51746"/>
    </source>
</evidence>
<organism evidence="8 9">
    <name type="scientific">Entamoeba histolytica</name>
    <dbReference type="NCBI Taxonomy" id="5759"/>
    <lineage>
        <taxon>Eukaryota</taxon>
        <taxon>Amoebozoa</taxon>
        <taxon>Evosea</taxon>
        <taxon>Archamoebae</taxon>
        <taxon>Mastigamoebida</taxon>
        <taxon>Entamoebidae</taxon>
        <taxon>Entamoeba</taxon>
    </lineage>
</organism>
<dbReference type="GO" id="GO:0046872">
    <property type="term" value="F:metal ion binding"/>
    <property type="evidence" value="ECO:0007669"/>
    <property type="project" value="UniProtKB-KW"/>
</dbReference>
<keyword evidence="3" id="KW-0677">Repeat</keyword>
<sequence>MCERINAAGKELKELPKPKELTMLKSINVTNNCISHINEINEYKNLEHLLLRKNNIEQIPALSIPLQVIDISLNPIKSIKPLLLVSSIKELTISQCHFLDMNFNLSTLEYLTKFVCMSNKLVEIEFLRNCCHLQNLDLSNNLLTCVPECLSTCTSLTSLNLRDNNISKGLHYLNTLKLLAEINVSWNNITELKKSFYNIISLTSIKLSNNKIRRIHKNIGFMTNLVELYIHSNPQLHSVHSEISKLTLLTLLNLDNCPNIIELPTLSNLTSLVNVSMKHCSLTQTPLLPLSCDFHLENNNLTVLNLDISKSTSLQIQFNKLTSIPSLNGSLINRLILCDNKIRHLNLIGANLLSLNISFNPILTLPTEISSLTKLRQLCCSGCGIREIPDNLLNNFKNLEQFECSFNPISTIIFLPLVNLQSFVMQFCHLTQLPFSLEQASKLRMLDVSNNQLSVLTSKKSFVETMSQLTLLDCSHNQLKSIGDFSKVSSLVELNVSYNPIVKIEKLMEKVSKLPKLTNLYCHGISLRRGYSFKGNDDLCISINKKGSLKGIPIEMVFKEKGIENTLKRYETFGYDNICNQKFCNGIGSYEYCGRRISMQDSILVGNNFFGDASSLFGIFDGHGGDYGSCFISKEIQKSLEKLRGRALTKEVFENEIISAIQNINTLMEQNNMTDGATSVIVASTKTHYLIANIGDSRAIIIRRTETSPIPMKDIDDETQQTLRPKSPSKLVLPKKTLKGKLGWSGAGSSKTTNQIEVNFDYIGGGRIEVEALTHDHKPSYQEDRQRIRESGNYISDQEKVNGYISVTRAIGDVKCKAFVSCIPEFSEVARRSSDCFVICACDGVWDVFSNEEIGNLVMANEQMNCTELAKLIVDIAYCRLSSDNISCIVFNCQDSF</sequence>
<dbReference type="VEuPathDB" id="AmoebaDB:EHI5A_009050"/>
<gene>
    <name evidence="8" type="ORF">CL6EHI_140990</name>
</gene>
<dbReference type="SMART" id="SM00364">
    <property type="entry name" value="LRR_BAC"/>
    <property type="match status" value="6"/>
</dbReference>
<dbReference type="FunFam" id="3.80.10.10:FF:000983">
    <property type="entry name" value="Leucine rich repeat / protein phosphatase 2C domain containing protein"/>
    <property type="match status" value="1"/>
</dbReference>
<reference evidence="8 9" key="1">
    <citation type="submission" date="2016-05" db="EMBL/GenBank/DDBJ databases">
        <title>First whole genome sequencing of Entamoeba histolytica HM1:IMSS-clone-6.</title>
        <authorList>
            <person name="Mukherjee Avik.K."/>
            <person name="Izumyama S."/>
            <person name="Nakada-Tsukui K."/>
            <person name="Nozaki T."/>
        </authorList>
    </citation>
    <scope>NUCLEOTIDE SEQUENCE [LARGE SCALE GENOMIC DNA]</scope>
    <source>
        <strain evidence="8 9">HM1:IMSS clone 6</strain>
    </source>
</reference>
<dbReference type="Pfam" id="PF13855">
    <property type="entry name" value="LRR_8"/>
    <property type="match status" value="2"/>
</dbReference>
<dbReference type="InterPro" id="IPR001932">
    <property type="entry name" value="PPM-type_phosphatase-like_dom"/>
</dbReference>
<dbReference type="PROSITE" id="PS51746">
    <property type="entry name" value="PPM_2"/>
    <property type="match status" value="1"/>
</dbReference>
<accession>A0A5K1VAP6</accession>
<keyword evidence="1" id="KW-0433">Leucine-rich repeat</keyword>
<dbReference type="FunFam" id="3.80.10.10:FF:000988">
    <property type="entry name" value="Leucine rich repeat / protein phosphatase 2C domain containing protein"/>
    <property type="match status" value="1"/>
</dbReference>
<dbReference type="InterPro" id="IPR003591">
    <property type="entry name" value="Leu-rich_rpt_typical-subtyp"/>
</dbReference>
<dbReference type="VEuPathDB" id="AmoebaDB:EHI8A_005930"/>
<keyword evidence="2" id="KW-0479">Metal-binding</keyword>
<dbReference type="Gene3D" id="3.80.10.10">
    <property type="entry name" value="Ribonuclease Inhibitor"/>
    <property type="match status" value="4"/>
</dbReference>
<dbReference type="CDD" id="cd00143">
    <property type="entry name" value="PP2Cc"/>
    <property type="match status" value="1"/>
</dbReference>
<dbReference type="PROSITE" id="PS01032">
    <property type="entry name" value="PPM_1"/>
    <property type="match status" value="1"/>
</dbReference>
<dbReference type="Proteomes" id="UP000078387">
    <property type="component" value="Unassembled WGS sequence"/>
</dbReference>
<dbReference type="InterPro" id="IPR015655">
    <property type="entry name" value="PP2C"/>
</dbReference>
<proteinExistence type="inferred from homology"/>
<keyword evidence="5 6" id="KW-0904">Protein phosphatase</keyword>
<evidence type="ECO:0000313" key="9">
    <source>
        <dbReference type="Proteomes" id="UP000078387"/>
    </source>
</evidence>
<dbReference type="GO" id="GO:0004722">
    <property type="term" value="F:protein serine/threonine phosphatase activity"/>
    <property type="evidence" value="ECO:0007669"/>
    <property type="project" value="InterPro"/>
</dbReference>
<feature type="domain" description="PPM-type phosphatase" evidence="7">
    <location>
        <begin position="586"/>
        <end position="893"/>
    </location>
</feature>
<evidence type="ECO:0000256" key="1">
    <source>
        <dbReference type="ARBA" id="ARBA00022614"/>
    </source>
</evidence>
<name>A0A5K1VAP6_ENTHI</name>
<evidence type="ECO:0000256" key="4">
    <source>
        <dbReference type="ARBA" id="ARBA00022801"/>
    </source>
</evidence>
<dbReference type="SUPFAM" id="SSF81606">
    <property type="entry name" value="PP2C-like"/>
    <property type="match status" value="1"/>
</dbReference>
<dbReference type="InterPro" id="IPR001611">
    <property type="entry name" value="Leu-rich_rpt"/>
</dbReference>
<evidence type="ECO:0000256" key="6">
    <source>
        <dbReference type="RuleBase" id="RU003465"/>
    </source>
</evidence>
<dbReference type="SMART" id="SM00332">
    <property type="entry name" value="PP2Cc"/>
    <property type="match status" value="1"/>
</dbReference>
<keyword evidence="4 6" id="KW-0378">Hydrolase</keyword>
<evidence type="ECO:0000256" key="2">
    <source>
        <dbReference type="ARBA" id="ARBA00022723"/>
    </source>
</evidence>
<comment type="caution">
    <text evidence="8">The sequence shown here is derived from an EMBL/GenBank/DDBJ whole genome shotgun (WGS) entry which is preliminary data.</text>
</comment>
<dbReference type="InterPro" id="IPR000222">
    <property type="entry name" value="PP2C_BS"/>
</dbReference>
<dbReference type="PANTHER" id="PTHR47992">
    <property type="entry name" value="PROTEIN PHOSPHATASE"/>
    <property type="match status" value="1"/>
</dbReference>
<dbReference type="OMA" id="CIVFRIN"/>
<dbReference type="VEuPathDB" id="AmoebaDB:EHI_140990"/>
<protein>
    <submittedName>
        <fullName evidence="8">Leucine rich repeat protein phosphatase 2c domain containing protein</fullName>
    </submittedName>
</protein>
<dbReference type="Gene3D" id="3.60.40.10">
    <property type="entry name" value="PPM-type phosphatase domain"/>
    <property type="match status" value="1"/>
</dbReference>
<dbReference type="FunFam" id="3.80.10.10:FF:000992">
    <property type="entry name" value="Leucine rich repeat / protein phosphatase 2C domain containing protein"/>
    <property type="match status" value="1"/>
</dbReference>
<dbReference type="SUPFAM" id="SSF52058">
    <property type="entry name" value="L domain-like"/>
    <property type="match status" value="2"/>
</dbReference>
<comment type="similarity">
    <text evidence="6">Belongs to the PP2C family.</text>
</comment>
<dbReference type="PROSITE" id="PS51450">
    <property type="entry name" value="LRR"/>
    <property type="match status" value="5"/>
</dbReference>
<dbReference type="VEuPathDB" id="AmoebaDB:EHI7A_002110"/>
<dbReference type="SMART" id="SM00369">
    <property type="entry name" value="LRR_TYP"/>
    <property type="match status" value="9"/>
</dbReference>